<dbReference type="Proteomes" id="UP000630353">
    <property type="component" value="Unassembled WGS sequence"/>
</dbReference>
<dbReference type="InterPro" id="IPR036390">
    <property type="entry name" value="WH_DNA-bd_sf"/>
</dbReference>
<dbReference type="PANTHER" id="PTHR33164:SF105">
    <property type="entry name" value="TRANSCRIPTIONAL REPRESSOR PROTEIN-RELATED"/>
    <property type="match status" value="1"/>
</dbReference>
<dbReference type="AlphaFoldDB" id="A0A918XWU2"/>
<reference evidence="2" key="1">
    <citation type="journal article" date="2014" name="Int. J. Syst. Evol. Microbiol.">
        <title>Complete genome sequence of Corynebacterium casei LMG S-19264T (=DSM 44701T), isolated from a smear-ripened cheese.</title>
        <authorList>
            <consortium name="US DOE Joint Genome Institute (JGI-PGF)"/>
            <person name="Walter F."/>
            <person name="Albersmeier A."/>
            <person name="Kalinowski J."/>
            <person name="Ruckert C."/>
        </authorList>
    </citation>
    <scope>NUCLEOTIDE SEQUENCE</scope>
    <source>
        <strain evidence="2">KCTC 42651</strain>
    </source>
</reference>
<feature type="domain" description="HTH marR-type" evidence="1">
    <location>
        <begin position="19"/>
        <end position="150"/>
    </location>
</feature>
<dbReference type="InterPro" id="IPR039422">
    <property type="entry name" value="MarR/SlyA-like"/>
</dbReference>
<organism evidence="2 3">
    <name type="scientific">Thalassobaculum fulvum</name>
    <dbReference type="NCBI Taxonomy" id="1633335"/>
    <lineage>
        <taxon>Bacteria</taxon>
        <taxon>Pseudomonadati</taxon>
        <taxon>Pseudomonadota</taxon>
        <taxon>Alphaproteobacteria</taxon>
        <taxon>Rhodospirillales</taxon>
        <taxon>Thalassobaculaceae</taxon>
        <taxon>Thalassobaculum</taxon>
    </lineage>
</organism>
<dbReference type="EMBL" id="BMZS01000011">
    <property type="protein sequence ID" value="GHD59653.1"/>
    <property type="molecule type" value="Genomic_DNA"/>
</dbReference>
<dbReference type="PANTHER" id="PTHR33164">
    <property type="entry name" value="TRANSCRIPTIONAL REGULATOR, MARR FAMILY"/>
    <property type="match status" value="1"/>
</dbReference>
<comment type="caution">
    <text evidence="2">The sequence shown here is derived from an EMBL/GenBank/DDBJ whole genome shotgun (WGS) entry which is preliminary data.</text>
</comment>
<dbReference type="Pfam" id="PF01047">
    <property type="entry name" value="MarR"/>
    <property type="match status" value="1"/>
</dbReference>
<dbReference type="GO" id="GO:0003700">
    <property type="term" value="F:DNA-binding transcription factor activity"/>
    <property type="evidence" value="ECO:0007669"/>
    <property type="project" value="InterPro"/>
</dbReference>
<dbReference type="SMART" id="SM00347">
    <property type="entry name" value="HTH_MARR"/>
    <property type="match status" value="1"/>
</dbReference>
<sequence length="150" mass="16818">MIMPEPGELPFDITLKVRDACVCLHVQRAARALARRYDEALRPVGLTNGQFSLMMSLNRPEPPRIGEVADLLAMDRTTLTANLKPLERRRLVTVSVDQSDRRSRRLSLTDDGRALLVQAMPIWDRTQAEIEALVTGSDPDTLRADLRALS</sequence>
<keyword evidence="3" id="KW-1185">Reference proteome</keyword>
<reference evidence="2" key="2">
    <citation type="submission" date="2020-09" db="EMBL/GenBank/DDBJ databases">
        <authorList>
            <person name="Sun Q."/>
            <person name="Kim S."/>
        </authorList>
    </citation>
    <scope>NUCLEOTIDE SEQUENCE</scope>
    <source>
        <strain evidence="2">KCTC 42651</strain>
    </source>
</reference>
<dbReference type="GO" id="GO:0006950">
    <property type="term" value="P:response to stress"/>
    <property type="evidence" value="ECO:0007669"/>
    <property type="project" value="TreeGrafter"/>
</dbReference>
<evidence type="ECO:0000259" key="1">
    <source>
        <dbReference type="PROSITE" id="PS50995"/>
    </source>
</evidence>
<dbReference type="Gene3D" id="1.10.10.10">
    <property type="entry name" value="Winged helix-like DNA-binding domain superfamily/Winged helix DNA-binding domain"/>
    <property type="match status" value="1"/>
</dbReference>
<gene>
    <name evidence="2" type="ORF">GCM10017083_44340</name>
</gene>
<proteinExistence type="predicted"/>
<accession>A0A918XWU2</accession>
<protein>
    <submittedName>
        <fullName evidence="2">MarR family transcriptional regulator</fullName>
    </submittedName>
</protein>
<evidence type="ECO:0000313" key="2">
    <source>
        <dbReference type="EMBL" id="GHD59653.1"/>
    </source>
</evidence>
<dbReference type="InterPro" id="IPR000835">
    <property type="entry name" value="HTH_MarR-typ"/>
</dbReference>
<dbReference type="InterPro" id="IPR036388">
    <property type="entry name" value="WH-like_DNA-bd_sf"/>
</dbReference>
<dbReference type="SUPFAM" id="SSF46785">
    <property type="entry name" value="Winged helix' DNA-binding domain"/>
    <property type="match status" value="1"/>
</dbReference>
<evidence type="ECO:0000313" key="3">
    <source>
        <dbReference type="Proteomes" id="UP000630353"/>
    </source>
</evidence>
<name>A0A918XWU2_9PROT</name>
<dbReference type="PROSITE" id="PS50995">
    <property type="entry name" value="HTH_MARR_2"/>
    <property type="match status" value="1"/>
</dbReference>